<dbReference type="EMBL" id="JAVREN010000062">
    <property type="protein sequence ID" value="MDT0310256.1"/>
    <property type="molecule type" value="Genomic_DNA"/>
</dbReference>
<feature type="compositionally biased region" description="Acidic residues" evidence="1">
    <location>
        <begin position="1"/>
        <end position="10"/>
    </location>
</feature>
<keyword evidence="2" id="KW-1133">Transmembrane helix</keyword>
<evidence type="ECO:0000256" key="1">
    <source>
        <dbReference type="SAM" id="MobiDB-lite"/>
    </source>
</evidence>
<accession>A0ABU2LFI0</accession>
<proteinExistence type="predicted"/>
<sequence>MAENDTEEALSEPAPEPVPRARRAGRWLRRRAPLLAAAMAGVLAGAGGVAWQTGVIFPGEERECWGALSQNDVARLVGDNAWTDVQEQGVTDYPTHVAPEGSCLIRDHNDALEVRLHGRGTAPGPDTGPFAFNPAAWEQRFLNSEMAWLGGGLTGMASPGEAWVALPTECYGSDLDGPAIVEIIDTFDRPVEGYDTPQEAVRARELMARTVVQLANAALAELGCPGAPLPEPRTASLPALQEVSELSGSQRENLCGIPGLTAPASLIEDVWGQRLPEFSGDDPVRVCELYGGSSEFQLRLTTVDHPGLVTLLGGEPNWGGYYDRRENNERFSTDTGSGTIGRHRSSYFARCHEETGLYDEDVAFLVQYHGGNDSETDNTALLRDYVAAEAQRLGCQPLDPPSPD</sequence>
<feature type="transmembrane region" description="Helical" evidence="2">
    <location>
        <begin position="32"/>
        <end position="51"/>
    </location>
</feature>
<reference evidence="4" key="1">
    <citation type="submission" date="2023-07" db="EMBL/GenBank/DDBJ databases">
        <title>30 novel species of actinomycetes from the DSMZ collection.</title>
        <authorList>
            <person name="Nouioui I."/>
        </authorList>
    </citation>
    <scope>NUCLEOTIDE SEQUENCE [LARGE SCALE GENOMIC DNA]</scope>
    <source>
        <strain evidence="4">DSM 44917</strain>
    </source>
</reference>
<feature type="region of interest" description="Disordered" evidence="1">
    <location>
        <begin position="1"/>
        <end position="22"/>
    </location>
</feature>
<dbReference type="RefSeq" id="WP_311633227.1">
    <property type="nucleotide sequence ID" value="NZ_JAVREN010000062.1"/>
</dbReference>
<keyword evidence="2" id="KW-0472">Membrane</keyword>
<evidence type="ECO:0000313" key="3">
    <source>
        <dbReference type="EMBL" id="MDT0310256.1"/>
    </source>
</evidence>
<organism evidence="3 4">
    <name type="scientific">Streptomyces boetiae</name>
    <dbReference type="NCBI Taxonomy" id="3075541"/>
    <lineage>
        <taxon>Bacteria</taxon>
        <taxon>Bacillati</taxon>
        <taxon>Actinomycetota</taxon>
        <taxon>Actinomycetes</taxon>
        <taxon>Kitasatosporales</taxon>
        <taxon>Streptomycetaceae</taxon>
        <taxon>Streptomyces</taxon>
    </lineage>
</organism>
<keyword evidence="2" id="KW-0812">Transmembrane</keyword>
<dbReference type="Proteomes" id="UP001183388">
    <property type="component" value="Unassembled WGS sequence"/>
</dbReference>
<name>A0ABU2LFI0_9ACTN</name>
<keyword evidence="4" id="KW-1185">Reference proteome</keyword>
<protein>
    <submittedName>
        <fullName evidence="3">Uncharacterized protein</fullName>
    </submittedName>
</protein>
<comment type="caution">
    <text evidence="3">The sequence shown here is derived from an EMBL/GenBank/DDBJ whole genome shotgun (WGS) entry which is preliminary data.</text>
</comment>
<gene>
    <name evidence="3" type="ORF">RM780_25365</name>
</gene>
<evidence type="ECO:0000256" key="2">
    <source>
        <dbReference type="SAM" id="Phobius"/>
    </source>
</evidence>
<evidence type="ECO:0000313" key="4">
    <source>
        <dbReference type="Proteomes" id="UP001183388"/>
    </source>
</evidence>